<evidence type="ECO:0000256" key="7">
    <source>
        <dbReference type="SAM" id="MobiDB-lite"/>
    </source>
</evidence>
<dbReference type="Pfam" id="PF16822">
    <property type="entry name" value="ALGX"/>
    <property type="match status" value="1"/>
</dbReference>
<feature type="domain" description="AlgX/AlgJ SGNH hydrolase-like" evidence="9">
    <location>
        <begin position="189"/>
        <end position="353"/>
    </location>
</feature>
<evidence type="ECO:0000256" key="5">
    <source>
        <dbReference type="ARBA" id="ARBA00022764"/>
    </source>
</evidence>
<evidence type="ECO:0000256" key="6">
    <source>
        <dbReference type="ARBA" id="ARBA00022841"/>
    </source>
</evidence>
<keyword evidence="4" id="KW-0732">Signal</keyword>
<keyword evidence="5" id="KW-0574">Periplasm</keyword>
<evidence type="ECO:0000313" key="11">
    <source>
        <dbReference type="Proteomes" id="UP000460221"/>
    </source>
</evidence>
<feature type="transmembrane region" description="Helical" evidence="8">
    <location>
        <begin position="70"/>
        <end position="91"/>
    </location>
</feature>
<proteinExistence type="predicted"/>
<keyword evidence="8" id="KW-1133">Transmembrane helix</keyword>
<dbReference type="EMBL" id="WLYK01000002">
    <property type="protein sequence ID" value="MTD14123.1"/>
    <property type="molecule type" value="Genomic_DNA"/>
</dbReference>
<feature type="region of interest" description="Disordered" evidence="7">
    <location>
        <begin position="150"/>
        <end position="185"/>
    </location>
</feature>
<protein>
    <recommendedName>
        <fullName evidence="9">AlgX/AlgJ SGNH hydrolase-like domain-containing protein</fullName>
    </recommendedName>
</protein>
<feature type="compositionally biased region" description="Low complexity" evidence="7">
    <location>
        <begin position="10"/>
        <end position="28"/>
    </location>
</feature>
<reference evidence="10 11" key="1">
    <citation type="submission" date="2019-11" db="EMBL/GenBank/DDBJ databases">
        <authorList>
            <person name="Jiang L.-Q."/>
        </authorList>
    </citation>
    <scope>NUCLEOTIDE SEQUENCE [LARGE SCALE GENOMIC DNA]</scope>
    <source>
        <strain evidence="10 11">YIM 132087</strain>
    </source>
</reference>
<evidence type="ECO:0000256" key="2">
    <source>
        <dbReference type="ARBA" id="ARBA00005182"/>
    </source>
</evidence>
<keyword evidence="11" id="KW-1185">Reference proteome</keyword>
<dbReference type="GO" id="GO:0042597">
    <property type="term" value="C:periplasmic space"/>
    <property type="evidence" value="ECO:0007669"/>
    <property type="project" value="UniProtKB-SubCell"/>
</dbReference>
<evidence type="ECO:0000313" key="10">
    <source>
        <dbReference type="EMBL" id="MTD14123.1"/>
    </source>
</evidence>
<gene>
    <name evidence="10" type="ORF">GIS00_09215</name>
</gene>
<dbReference type="AlphaFoldDB" id="A0A7K1FLM1"/>
<dbReference type="GO" id="GO:0042121">
    <property type="term" value="P:alginic acid biosynthetic process"/>
    <property type="evidence" value="ECO:0007669"/>
    <property type="project" value="UniProtKB-UniPathway"/>
</dbReference>
<comment type="pathway">
    <text evidence="2">Glycan biosynthesis; alginate biosynthesis.</text>
</comment>
<evidence type="ECO:0000256" key="1">
    <source>
        <dbReference type="ARBA" id="ARBA00004418"/>
    </source>
</evidence>
<dbReference type="InterPro" id="IPR031811">
    <property type="entry name" value="ALGX/ALGJ_SGNH-like"/>
</dbReference>
<evidence type="ECO:0000256" key="8">
    <source>
        <dbReference type="SAM" id="Phobius"/>
    </source>
</evidence>
<dbReference type="GO" id="GO:0016740">
    <property type="term" value="F:transferase activity"/>
    <property type="evidence" value="ECO:0007669"/>
    <property type="project" value="UniProtKB-KW"/>
</dbReference>
<evidence type="ECO:0000259" key="9">
    <source>
        <dbReference type="Pfam" id="PF16822"/>
    </source>
</evidence>
<feature type="compositionally biased region" description="Basic and acidic residues" evidence="7">
    <location>
        <begin position="29"/>
        <end position="42"/>
    </location>
</feature>
<keyword evidence="3" id="KW-0808">Transferase</keyword>
<keyword evidence="6" id="KW-0016">Alginate biosynthesis</keyword>
<accession>A0A7K1FLM1</accession>
<keyword evidence="8" id="KW-0472">Membrane</keyword>
<keyword evidence="8" id="KW-0812">Transmembrane</keyword>
<comment type="subcellular location">
    <subcellularLocation>
        <location evidence="1">Periplasm</location>
    </subcellularLocation>
</comment>
<dbReference type="Proteomes" id="UP000460221">
    <property type="component" value="Unassembled WGS sequence"/>
</dbReference>
<sequence>MTSPTPPEGPANSGPAAGQGAAAGAAADEAARRLRDDIDPVHHPRAHTGVQPVADPPEAQHSGRRRQTKIYIVPLVVAAVFFLGPAAAFVLGNRATEIDNRPLTKFPAVSAGWEFIPELQAWANDHLPLRAEAVKAGTKISEWLFKEPPNYGQRSDEIGPVPGGGGEVPGGGSSGGTTSTPGQINYPRVLQGKDGWLFVGGDVSEPCQPTMTPQESADALQRISDAVKASGRNFVLVVAPDKSAAEPEFMPDTFAGRDCMDTARDEFWAAADKLDGVTLVNPLPAVQEKEQSSGESAWRKLDTHWGPLGASVMGQQLADALDPTLLDNTTATVEGTVSLRGDLSALLGTPQTEDVPGVTLDRPGVQLSLDGAPITAAEAPTVGYSFQEIRGTTDGPATLYQPDTVIFGDSFLASSVPYVVPYFSSVSYINYNAAAQEGAITSMANRAVQADTVVLELVERNAVSGAAAILRPANVDALVAALEANPR</sequence>
<dbReference type="UniPathway" id="UPA00286"/>
<name>A0A7K1FLM1_9ACTN</name>
<organism evidence="10 11">
    <name type="scientific">Nakamurella alba</name>
    <dbReference type="NCBI Taxonomy" id="2665158"/>
    <lineage>
        <taxon>Bacteria</taxon>
        <taxon>Bacillati</taxon>
        <taxon>Actinomycetota</taxon>
        <taxon>Actinomycetes</taxon>
        <taxon>Nakamurellales</taxon>
        <taxon>Nakamurellaceae</taxon>
        <taxon>Nakamurella</taxon>
    </lineage>
</organism>
<evidence type="ECO:0000256" key="3">
    <source>
        <dbReference type="ARBA" id="ARBA00022679"/>
    </source>
</evidence>
<feature type="compositionally biased region" description="Gly residues" evidence="7">
    <location>
        <begin position="161"/>
        <end position="175"/>
    </location>
</feature>
<evidence type="ECO:0000256" key="4">
    <source>
        <dbReference type="ARBA" id="ARBA00022729"/>
    </source>
</evidence>
<feature type="region of interest" description="Disordered" evidence="7">
    <location>
        <begin position="1"/>
        <end position="65"/>
    </location>
</feature>
<dbReference type="RefSeq" id="WP_154768146.1">
    <property type="nucleotide sequence ID" value="NZ_WLYK01000002.1"/>
</dbReference>
<comment type="caution">
    <text evidence="10">The sequence shown here is derived from an EMBL/GenBank/DDBJ whole genome shotgun (WGS) entry which is preliminary data.</text>
</comment>